<dbReference type="EMBL" id="BOOJ01000029">
    <property type="protein sequence ID" value="GIH92889.1"/>
    <property type="molecule type" value="Genomic_DNA"/>
</dbReference>
<evidence type="ECO:0000259" key="1">
    <source>
        <dbReference type="Pfam" id="PF22302"/>
    </source>
</evidence>
<sequence>MPTPEVSPGASRERFAMTRPAARRLRGMDMRNEIGEVVAERQLEAVAADGSRTPVTVRFGRPRPDELSEHGDWCCPYQILGLGEEGEETVRVAFGVDSLQALLLSVYRARLELEERARTAPVRLDWLGLPGLGLTVDPDQLRGADPGPMAV</sequence>
<keyword evidence="3" id="KW-1185">Reference proteome</keyword>
<dbReference type="AlphaFoldDB" id="A0A8J3SIM1"/>
<dbReference type="Pfam" id="PF22302">
    <property type="entry name" value="DUF6968"/>
    <property type="match status" value="1"/>
</dbReference>
<dbReference type="InterPro" id="IPR054241">
    <property type="entry name" value="DUF6968"/>
</dbReference>
<accession>A0A8J3SIM1</accession>
<protein>
    <recommendedName>
        <fullName evidence="1">DUF6968 domain-containing protein</fullName>
    </recommendedName>
</protein>
<reference evidence="2 3" key="1">
    <citation type="submission" date="2021-01" db="EMBL/GenBank/DDBJ databases">
        <title>Whole genome shotgun sequence of Planobispora siamensis NBRC 107568.</title>
        <authorList>
            <person name="Komaki H."/>
            <person name="Tamura T."/>
        </authorList>
    </citation>
    <scope>NUCLEOTIDE SEQUENCE [LARGE SCALE GENOMIC DNA]</scope>
    <source>
        <strain evidence="2 3">NBRC 107568</strain>
    </source>
</reference>
<evidence type="ECO:0000313" key="2">
    <source>
        <dbReference type="EMBL" id="GIH92889.1"/>
    </source>
</evidence>
<dbReference type="Proteomes" id="UP000619788">
    <property type="component" value="Unassembled WGS sequence"/>
</dbReference>
<feature type="domain" description="DUF6968" evidence="1">
    <location>
        <begin position="39"/>
        <end position="136"/>
    </location>
</feature>
<proteinExistence type="predicted"/>
<comment type="caution">
    <text evidence="2">The sequence shown here is derived from an EMBL/GenBank/DDBJ whole genome shotgun (WGS) entry which is preliminary data.</text>
</comment>
<evidence type="ECO:0000313" key="3">
    <source>
        <dbReference type="Proteomes" id="UP000619788"/>
    </source>
</evidence>
<gene>
    <name evidence="2" type="ORF">Psi01_35190</name>
</gene>
<organism evidence="2 3">
    <name type="scientific">Planobispora siamensis</name>
    <dbReference type="NCBI Taxonomy" id="936338"/>
    <lineage>
        <taxon>Bacteria</taxon>
        <taxon>Bacillati</taxon>
        <taxon>Actinomycetota</taxon>
        <taxon>Actinomycetes</taxon>
        <taxon>Streptosporangiales</taxon>
        <taxon>Streptosporangiaceae</taxon>
        <taxon>Planobispora</taxon>
    </lineage>
</organism>
<name>A0A8J3SIM1_9ACTN</name>